<keyword evidence="3 8" id="KW-0813">Transport</keyword>
<dbReference type="InterPro" id="IPR002379">
    <property type="entry name" value="ATPase_proteolipid_c-like_dom"/>
</dbReference>
<evidence type="ECO:0000256" key="5">
    <source>
        <dbReference type="ARBA" id="ARBA00022989"/>
    </source>
</evidence>
<protein>
    <recommendedName>
        <fullName evidence="9">V-ATPase proteolipid subunit C-like domain-containing protein</fullName>
    </recommendedName>
</protein>
<dbReference type="GO" id="GO:0033179">
    <property type="term" value="C:proton-transporting V-type ATPase, V0 domain"/>
    <property type="evidence" value="ECO:0007669"/>
    <property type="project" value="InterPro"/>
</dbReference>
<sequence length="140" mass="13957">MKTTLLLLTIGIGATILTGISYMKQKKTTTKSGLKKAVAINLLAMLGLFVAGFIPDVAFATGEADMVTNSSSGLGYLAAALSTGLAAIGAGIGVGQAGSAAIGAISEDSSILGKTLIILGLAEGIAIYGLVISIMILQRV</sequence>
<keyword evidence="6 8" id="KW-0406">Ion transport</keyword>
<keyword evidence="4 8" id="KW-0812">Transmembrane</keyword>
<dbReference type="HOGENOM" id="CLU_148047_3_0_9"/>
<evidence type="ECO:0000259" key="9">
    <source>
        <dbReference type="Pfam" id="PF00137"/>
    </source>
</evidence>
<dbReference type="Gene3D" id="1.20.120.610">
    <property type="entry name" value="lithium bound rotor ring of v- atpase"/>
    <property type="match status" value="1"/>
</dbReference>
<dbReference type="EMBL" id="AFZE01000022">
    <property type="protein sequence ID" value="EHL14749.1"/>
    <property type="molecule type" value="Genomic_DNA"/>
</dbReference>
<dbReference type="RefSeq" id="WP_009526290.1">
    <property type="nucleotide sequence ID" value="NZ_JH414567.1"/>
</dbReference>
<reference evidence="10 11" key="1">
    <citation type="submission" date="2011-08" db="EMBL/GenBank/DDBJ databases">
        <title>The Genome Sequence of Eubacteriaceae bacterium ACC19a.</title>
        <authorList>
            <consortium name="The Broad Institute Genome Sequencing Platform"/>
            <person name="Earl A."/>
            <person name="Ward D."/>
            <person name="Feldgarden M."/>
            <person name="Gevers D."/>
            <person name="Sizova M."/>
            <person name="Hazen A."/>
            <person name="Epstein S."/>
            <person name="Young S.K."/>
            <person name="Zeng Q."/>
            <person name="Gargeya S."/>
            <person name="Fitzgerald M."/>
            <person name="Haas B."/>
            <person name="Abouelleil A."/>
            <person name="Alvarado L."/>
            <person name="Arachchi H.M."/>
            <person name="Berlin A."/>
            <person name="Brown A."/>
            <person name="Chapman S.B."/>
            <person name="Chen Z."/>
            <person name="Dunbar C."/>
            <person name="Freedman E."/>
            <person name="Gearin G."/>
            <person name="Gellesch M."/>
            <person name="Goldberg J."/>
            <person name="Griggs A."/>
            <person name="Gujja S."/>
            <person name="Heiman D."/>
            <person name="Howarth C."/>
            <person name="Larson L."/>
            <person name="Lui A."/>
            <person name="MacDonald P.J.P."/>
            <person name="Montmayeur A."/>
            <person name="Murphy C."/>
            <person name="Neiman D."/>
            <person name="Pearson M."/>
            <person name="Priest M."/>
            <person name="Roberts A."/>
            <person name="Saif S."/>
            <person name="Shea T."/>
            <person name="Shenoy N."/>
            <person name="Sisk P."/>
            <person name="Stolte C."/>
            <person name="Sykes S."/>
            <person name="Wortman J."/>
            <person name="Nusbaum C."/>
            <person name="Birren B."/>
        </authorList>
    </citation>
    <scope>NUCLEOTIDE SEQUENCE [LARGE SCALE GENOMIC DNA]</scope>
    <source>
        <strain evidence="10 11">ACC19a</strain>
    </source>
</reference>
<dbReference type="InterPro" id="IPR000245">
    <property type="entry name" value="ATPase_proteolipid_csu"/>
</dbReference>
<comment type="caution">
    <text evidence="10">The sequence shown here is derived from an EMBL/GenBank/DDBJ whole genome shotgun (WGS) entry which is preliminary data.</text>
</comment>
<accession>G9X0Y8</accession>
<evidence type="ECO:0000256" key="4">
    <source>
        <dbReference type="ARBA" id="ARBA00022692"/>
    </source>
</evidence>
<dbReference type="BioCyc" id="EBAC796937-HMP:GMGH-2098-MONOMER"/>
<dbReference type="AlphaFoldDB" id="G9X0Y8"/>
<dbReference type="PATRIC" id="fig|796937.3.peg.1286"/>
<gene>
    <name evidence="10" type="ORF">HMPREF9629_02074</name>
</gene>
<comment type="similarity">
    <text evidence="2 8">Belongs to the V-ATPase proteolipid subunit family.</text>
</comment>
<feature type="transmembrane region" description="Helical" evidence="8">
    <location>
        <begin position="74"/>
        <end position="95"/>
    </location>
</feature>
<keyword evidence="5 8" id="KW-1133">Transmembrane helix</keyword>
<feature type="transmembrane region" description="Helical" evidence="8">
    <location>
        <begin position="37"/>
        <end position="54"/>
    </location>
</feature>
<dbReference type="GO" id="GO:0046961">
    <property type="term" value="F:proton-transporting ATPase activity, rotational mechanism"/>
    <property type="evidence" value="ECO:0007669"/>
    <property type="project" value="InterPro"/>
</dbReference>
<dbReference type="Proteomes" id="UP000006437">
    <property type="component" value="Unassembled WGS sequence"/>
</dbReference>
<keyword evidence="7 8" id="KW-0472">Membrane</keyword>
<dbReference type="Pfam" id="PF00137">
    <property type="entry name" value="ATP-synt_C"/>
    <property type="match status" value="1"/>
</dbReference>
<evidence type="ECO:0000256" key="1">
    <source>
        <dbReference type="ARBA" id="ARBA00004141"/>
    </source>
</evidence>
<dbReference type="PRINTS" id="PR00122">
    <property type="entry name" value="VACATPASE"/>
</dbReference>
<dbReference type="InterPro" id="IPR035921">
    <property type="entry name" value="F/V-ATP_Csub_sf"/>
</dbReference>
<evidence type="ECO:0000256" key="2">
    <source>
        <dbReference type="ARBA" id="ARBA00007296"/>
    </source>
</evidence>
<evidence type="ECO:0000256" key="7">
    <source>
        <dbReference type="ARBA" id="ARBA00023136"/>
    </source>
</evidence>
<feature type="transmembrane region" description="Helical" evidence="8">
    <location>
        <begin position="116"/>
        <end position="137"/>
    </location>
</feature>
<proteinExistence type="inferred from homology"/>
<evidence type="ECO:0000313" key="11">
    <source>
        <dbReference type="Proteomes" id="UP000006437"/>
    </source>
</evidence>
<evidence type="ECO:0000256" key="8">
    <source>
        <dbReference type="RuleBase" id="RU363060"/>
    </source>
</evidence>
<name>G9X0Y8_9FIRM</name>
<feature type="domain" description="V-ATPase proteolipid subunit C-like" evidence="9">
    <location>
        <begin position="77"/>
        <end position="136"/>
    </location>
</feature>
<evidence type="ECO:0000256" key="3">
    <source>
        <dbReference type="ARBA" id="ARBA00022448"/>
    </source>
</evidence>
<comment type="subcellular location">
    <subcellularLocation>
        <location evidence="1">Membrane</location>
        <topology evidence="1">Multi-pass membrane protein</topology>
    </subcellularLocation>
</comment>
<evidence type="ECO:0000256" key="6">
    <source>
        <dbReference type="ARBA" id="ARBA00023065"/>
    </source>
</evidence>
<dbReference type="CDD" id="cd18120">
    <property type="entry name" value="ATP-synt_Vo_Ao_c"/>
    <property type="match status" value="1"/>
</dbReference>
<organism evidence="10 11">
    <name type="scientific">Peptoanaerobacter stomatis</name>
    <dbReference type="NCBI Taxonomy" id="796937"/>
    <lineage>
        <taxon>Bacteria</taxon>
        <taxon>Bacillati</taxon>
        <taxon>Bacillota</taxon>
        <taxon>Clostridia</taxon>
        <taxon>Peptostreptococcales</taxon>
        <taxon>Filifactoraceae</taxon>
        <taxon>Peptoanaerobacter</taxon>
    </lineage>
</organism>
<dbReference type="SUPFAM" id="SSF81333">
    <property type="entry name" value="F1F0 ATP synthase subunit C"/>
    <property type="match status" value="1"/>
</dbReference>
<feature type="transmembrane region" description="Helical" evidence="8">
    <location>
        <begin position="6"/>
        <end position="25"/>
    </location>
</feature>
<evidence type="ECO:0000313" key="10">
    <source>
        <dbReference type="EMBL" id="EHL14749.1"/>
    </source>
</evidence>